<dbReference type="Proteomes" id="UP000655044">
    <property type="component" value="Unassembled WGS sequence"/>
</dbReference>
<protein>
    <submittedName>
        <fullName evidence="2">Methylaspartate mutase</fullName>
    </submittedName>
</protein>
<dbReference type="InterPro" id="IPR006158">
    <property type="entry name" value="Cobalamin-bd"/>
</dbReference>
<name>A0A8J3S0G8_PLARO</name>
<dbReference type="OrthoDB" id="8482131at2"/>
<reference evidence="2" key="1">
    <citation type="submission" date="2021-01" db="EMBL/GenBank/DDBJ databases">
        <title>Whole genome shotgun sequence of Planobispora rosea NBRC 15558.</title>
        <authorList>
            <person name="Komaki H."/>
            <person name="Tamura T."/>
        </authorList>
    </citation>
    <scope>NUCLEOTIDE SEQUENCE</scope>
    <source>
        <strain evidence="2">NBRC 15558</strain>
    </source>
</reference>
<dbReference type="Gene3D" id="3.40.50.280">
    <property type="entry name" value="Cobalamin-binding domain"/>
    <property type="match status" value="1"/>
</dbReference>
<evidence type="ECO:0000259" key="1">
    <source>
        <dbReference type="PROSITE" id="PS51332"/>
    </source>
</evidence>
<dbReference type="RefSeq" id="WP_068926371.1">
    <property type="nucleotide sequence ID" value="NZ_BMQP01000006.1"/>
</dbReference>
<accession>A0A8J3S0G8</accession>
<comment type="caution">
    <text evidence="2">The sequence shown here is derived from an EMBL/GenBank/DDBJ whole genome shotgun (WGS) entry which is preliminary data.</text>
</comment>
<organism evidence="2 3">
    <name type="scientific">Planobispora rosea</name>
    <dbReference type="NCBI Taxonomy" id="35762"/>
    <lineage>
        <taxon>Bacteria</taxon>
        <taxon>Bacillati</taxon>
        <taxon>Actinomycetota</taxon>
        <taxon>Actinomycetes</taxon>
        <taxon>Streptosporangiales</taxon>
        <taxon>Streptosporangiaceae</taxon>
        <taxon>Planobispora</taxon>
    </lineage>
</organism>
<evidence type="ECO:0000313" key="3">
    <source>
        <dbReference type="Proteomes" id="UP000655044"/>
    </source>
</evidence>
<sequence length="149" mass="15635">MNPSTVRDLPGSGRVAVVTSVASDAHTWNLVFLQLLLEELGFEVVNLGACVPERLVVEECLANRPDIVVVSSVNGHGHQDGLRLIEHVRAVGELADLPVVIGGKLGVAGVEDGHAAELLAAGFTMVVEDGAGTAPLTEFLESLPQRALR</sequence>
<keyword evidence="3" id="KW-1185">Reference proteome</keyword>
<dbReference type="EMBL" id="BOOI01000025">
    <property type="protein sequence ID" value="GIH84615.1"/>
    <property type="molecule type" value="Genomic_DNA"/>
</dbReference>
<gene>
    <name evidence="2" type="ORF">Pro02_30230</name>
</gene>
<dbReference type="GO" id="GO:0046872">
    <property type="term" value="F:metal ion binding"/>
    <property type="evidence" value="ECO:0007669"/>
    <property type="project" value="InterPro"/>
</dbReference>
<dbReference type="PROSITE" id="PS51332">
    <property type="entry name" value="B12_BINDING"/>
    <property type="match status" value="1"/>
</dbReference>
<dbReference type="GO" id="GO:0031419">
    <property type="term" value="F:cobalamin binding"/>
    <property type="evidence" value="ECO:0007669"/>
    <property type="project" value="InterPro"/>
</dbReference>
<dbReference type="AlphaFoldDB" id="A0A8J3S0G8"/>
<dbReference type="Pfam" id="PF02310">
    <property type="entry name" value="B12-binding"/>
    <property type="match status" value="1"/>
</dbReference>
<dbReference type="SUPFAM" id="SSF52242">
    <property type="entry name" value="Cobalamin (vitamin B12)-binding domain"/>
    <property type="match status" value="1"/>
</dbReference>
<proteinExistence type="predicted"/>
<feature type="domain" description="B12-binding" evidence="1">
    <location>
        <begin position="13"/>
        <end position="149"/>
    </location>
</feature>
<evidence type="ECO:0000313" key="2">
    <source>
        <dbReference type="EMBL" id="GIH84615.1"/>
    </source>
</evidence>
<dbReference type="InterPro" id="IPR036724">
    <property type="entry name" value="Cobalamin-bd_sf"/>
</dbReference>